<name>A0A809S462_9BACT</name>
<evidence type="ECO:0000313" key="2">
    <source>
        <dbReference type="Proteomes" id="UP000662873"/>
    </source>
</evidence>
<gene>
    <name evidence="1" type="ORF">NPRO_10320</name>
</gene>
<dbReference type="KEGG" id="npy:NPRO_10320"/>
<organism evidence="1 2">
    <name type="scientific">Candidatus Nitrosymbiomonas proteolyticus</name>
    <dbReference type="NCBI Taxonomy" id="2608984"/>
    <lineage>
        <taxon>Bacteria</taxon>
        <taxon>Bacillati</taxon>
        <taxon>Armatimonadota</taxon>
        <taxon>Armatimonadota incertae sedis</taxon>
        <taxon>Candidatus Nitrosymbiomonas</taxon>
    </lineage>
</organism>
<dbReference type="EMBL" id="AP021858">
    <property type="protein sequence ID" value="BBO23437.1"/>
    <property type="molecule type" value="Genomic_DNA"/>
</dbReference>
<sequence>MGKWLFLERRPDRPAGGDAFRRMFERLDPEFALAREAIQNAVDAAADEAHDSVIVEFEMREDCDLEELLGPPFSDHASANSYVEPDLRLPVEEARRSGRVLLIHDYGTTGLTGDMRNMRSNFYRLMGGLGGSEKPAGGGSYGFGKAAAVLNSQLFTVFAYTVTNEADGRSKLWGTSYLDPHKLGRNDSFDVGGICVDDYRYSLRKRQI</sequence>
<dbReference type="Proteomes" id="UP000662873">
    <property type="component" value="Chromosome"/>
</dbReference>
<accession>A0A809S462</accession>
<protein>
    <submittedName>
        <fullName evidence="1">Uncharacterized protein</fullName>
    </submittedName>
</protein>
<evidence type="ECO:0000313" key="1">
    <source>
        <dbReference type="EMBL" id="BBO23437.1"/>
    </source>
</evidence>
<dbReference type="AlphaFoldDB" id="A0A809S462"/>
<reference evidence="1" key="1">
    <citation type="journal article" name="DNA Res.">
        <title>The physiological potential of anammox bacteria as revealed by their core genome structure.</title>
        <authorList>
            <person name="Okubo T."/>
            <person name="Toyoda A."/>
            <person name="Fukuhara K."/>
            <person name="Uchiyama I."/>
            <person name="Harigaya Y."/>
            <person name="Kuroiwa M."/>
            <person name="Suzuki T."/>
            <person name="Murakami Y."/>
            <person name="Suwa Y."/>
            <person name="Takami H."/>
        </authorList>
    </citation>
    <scope>NUCLEOTIDE SEQUENCE</scope>
    <source>
        <strain evidence="1">317325-2</strain>
    </source>
</reference>
<proteinExistence type="predicted"/>